<evidence type="ECO:0000313" key="3">
    <source>
        <dbReference type="Proteomes" id="UP000024942"/>
    </source>
</evidence>
<evidence type="ECO:0000256" key="1">
    <source>
        <dbReference type="SAM" id="Phobius"/>
    </source>
</evidence>
<dbReference type="Proteomes" id="UP000024942">
    <property type="component" value="Unassembled WGS sequence"/>
</dbReference>
<evidence type="ECO:0008006" key="4">
    <source>
        <dbReference type="Google" id="ProtNLM"/>
    </source>
</evidence>
<reference evidence="2 3" key="1">
    <citation type="journal article" date="2014" name="Antonie Van Leeuwenhoek">
        <title>Hyphomonas beringensis sp. nov. and Hyphomonas chukchiensis sp. nov., isolated from surface seawater of the Bering Sea and Chukchi Sea.</title>
        <authorList>
            <person name="Li C."/>
            <person name="Lai Q."/>
            <person name="Li G."/>
            <person name="Dong C."/>
            <person name="Wang J."/>
            <person name="Liao Y."/>
            <person name="Shao Z."/>
        </authorList>
    </citation>
    <scope>NUCLEOTIDE SEQUENCE [LARGE SCALE GENOMIC DNA]</scope>
    <source>
        <strain evidence="2 3">SCH89</strain>
    </source>
</reference>
<dbReference type="AlphaFoldDB" id="A0A059G2F4"/>
<proteinExistence type="predicted"/>
<dbReference type="STRING" id="1280953.HOC_19011"/>
<comment type="caution">
    <text evidence="2">The sequence shown here is derived from an EMBL/GenBank/DDBJ whole genome shotgun (WGS) entry which is preliminary data.</text>
</comment>
<dbReference type="eggNOG" id="COG3182">
    <property type="taxonomic scope" value="Bacteria"/>
</dbReference>
<sequence>MTRMIAFRVRQWHKWVSLIIGAQAMIWLASGLYMVVMNLDFIHGDHLVRNMSDTISSGYEPRITFSDVLAGHPDANEIVLTNWIGKPFYRIYSPAGAHLVNAETGNEQSPLGEADAISVARYHYARSGDVSAATLLENDAEAPSEIQSRKLPLWKIDFSDAGSTSFYISPDDGSLITRRHTYWRVFDFAWMLHIMDYKERADVNNNLLRIAAGLGLSLSILGLWLLWFSFKRRQGDR</sequence>
<keyword evidence="1" id="KW-0472">Membrane</keyword>
<accession>A0A059G2F4</accession>
<keyword evidence="3" id="KW-1185">Reference proteome</keyword>
<evidence type="ECO:0000313" key="2">
    <source>
        <dbReference type="EMBL" id="KDA00750.1"/>
    </source>
</evidence>
<keyword evidence="1" id="KW-0812">Transmembrane</keyword>
<gene>
    <name evidence="2" type="ORF">HOC_19011</name>
</gene>
<organism evidence="2 3">
    <name type="scientific">Hyphomonas oceanitis SCH89</name>
    <dbReference type="NCBI Taxonomy" id="1280953"/>
    <lineage>
        <taxon>Bacteria</taxon>
        <taxon>Pseudomonadati</taxon>
        <taxon>Pseudomonadota</taxon>
        <taxon>Alphaproteobacteria</taxon>
        <taxon>Hyphomonadales</taxon>
        <taxon>Hyphomonadaceae</taxon>
        <taxon>Hyphomonas</taxon>
    </lineage>
</organism>
<keyword evidence="1" id="KW-1133">Transmembrane helix</keyword>
<feature type="transmembrane region" description="Helical" evidence="1">
    <location>
        <begin position="207"/>
        <end position="228"/>
    </location>
</feature>
<feature type="transmembrane region" description="Helical" evidence="1">
    <location>
        <begin position="12"/>
        <end position="36"/>
    </location>
</feature>
<dbReference type="PATRIC" id="fig|1280953.3.peg.3804"/>
<dbReference type="EMBL" id="ARYL01000052">
    <property type="protein sequence ID" value="KDA00750.1"/>
    <property type="molecule type" value="Genomic_DNA"/>
</dbReference>
<name>A0A059G2F4_9PROT</name>
<protein>
    <recommendedName>
        <fullName evidence="4">PepSY-associated TM helix domain-containing protein</fullName>
    </recommendedName>
</protein>